<dbReference type="Pfam" id="PF03101">
    <property type="entry name" value="FAR1"/>
    <property type="match status" value="1"/>
</dbReference>
<accession>A0A8X8XQI8</accession>
<reference evidence="9" key="1">
    <citation type="submission" date="2018-01" db="EMBL/GenBank/DDBJ databases">
        <authorList>
            <person name="Mao J.F."/>
        </authorList>
    </citation>
    <scope>NUCLEOTIDE SEQUENCE</scope>
    <source>
        <strain evidence="9">Huo1</strain>
        <tissue evidence="9">Leaf</tissue>
    </source>
</reference>
<protein>
    <recommendedName>
        <fullName evidence="6">Protein FAR1-RELATED SEQUENCE</fullName>
    </recommendedName>
</protein>
<feature type="region of interest" description="Disordered" evidence="7">
    <location>
        <begin position="260"/>
        <end position="287"/>
    </location>
</feature>
<dbReference type="PANTHER" id="PTHR31669:SF161">
    <property type="entry name" value="PROTEIN FAR-RED ELONGATED HYPOCOTYL 3"/>
    <property type="match status" value="1"/>
</dbReference>
<feature type="compositionally biased region" description="Polar residues" evidence="7">
    <location>
        <begin position="270"/>
        <end position="280"/>
    </location>
</feature>
<dbReference type="GO" id="GO:0005634">
    <property type="term" value="C:nucleus"/>
    <property type="evidence" value="ECO:0007669"/>
    <property type="project" value="UniProtKB-SubCell"/>
</dbReference>
<evidence type="ECO:0000256" key="4">
    <source>
        <dbReference type="ARBA" id="ARBA00022833"/>
    </source>
</evidence>
<dbReference type="InterPro" id="IPR018289">
    <property type="entry name" value="MULE_transposase_dom"/>
</dbReference>
<keyword evidence="3 5" id="KW-0863">Zinc-finger</keyword>
<dbReference type="InterPro" id="IPR007527">
    <property type="entry name" value="Znf_SWIM"/>
</dbReference>
<feature type="domain" description="SWIM-type" evidence="8">
    <location>
        <begin position="698"/>
        <end position="734"/>
    </location>
</feature>
<dbReference type="InterPro" id="IPR006564">
    <property type="entry name" value="Znf_PMZ"/>
</dbReference>
<dbReference type="Proteomes" id="UP000298416">
    <property type="component" value="Unassembled WGS sequence"/>
</dbReference>
<comment type="similarity">
    <text evidence="1 6">Belongs to the FHY3/FAR1 family.</text>
</comment>
<evidence type="ECO:0000313" key="10">
    <source>
        <dbReference type="Proteomes" id="UP000298416"/>
    </source>
</evidence>
<dbReference type="PROSITE" id="PS50966">
    <property type="entry name" value="ZF_SWIM"/>
    <property type="match status" value="1"/>
</dbReference>
<dbReference type="GO" id="GO:0006355">
    <property type="term" value="P:regulation of DNA-templated transcription"/>
    <property type="evidence" value="ECO:0007669"/>
    <property type="project" value="UniProtKB-UniRule"/>
</dbReference>
<evidence type="ECO:0000256" key="5">
    <source>
        <dbReference type="PROSITE-ProRule" id="PRU00325"/>
    </source>
</evidence>
<proteinExistence type="inferred from homology"/>
<keyword evidence="2 6" id="KW-0479">Metal-binding</keyword>
<evidence type="ECO:0000259" key="8">
    <source>
        <dbReference type="PROSITE" id="PS50966"/>
    </source>
</evidence>
<dbReference type="Pfam" id="PF10551">
    <property type="entry name" value="MULE"/>
    <property type="match status" value="1"/>
</dbReference>
<keyword evidence="6" id="KW-0539">Nucleus</keyword>
<evidence type="ECO:0000256" key="1">
    <source>
        <dbReference type="ARBA" id="ARBA00005889"/>
    </source>
</evidence>
<dbReference type="InterPro" id="IPR004330">
    <property type="entry name" value="FAR1_DNA_bnd_dom"/>
</dbReference>
<evidence type="ECO:0000256" key="2">
    <source>
        <dbReference type="ARBA" id="ARBA00022723"/>
    </source>
</evidence>
<keyword evidence="10" id="KW-1185">Reference proteome</keyword>
<dbReference type="AlphaFoldDB" id="A0A8X8XQI8"/>
<dbReference type="Pfam" id="PF04434">
    <property type="entry name" value="SWIM"/>
    <property type="match status" value="1"/>
</dbReference>
<comment type="caution">
    <text evidence="9">The sequence shown here is derived from an EMBL/GenBank/DDBJ whole genome shotgun (WGS) entry which is preliminary data.</text>
</comment>
<dbReference type="SMART" id="SM00575">
    <property type="entry name" value="ZnF_PMZ"/>
    <property type="match status" value="1"/>
</dbReference>
<comment type="function">
    <text evidence="6">Putative transcription activator involved in regulating light control of development.</text>
</comment>
<evidence type="ECO:0000256" key="7">
    <source>
        <dbReference type="SAM" id="MobiDB-lite"/>
    </source>
</evidence>
<dbReference type="GO" id="GO:0008270">
    <property type="term" value="F:zinc ion binding"/>
    <property type="evidence" value="ECO:0007669"/>
    <property type="project" value="UniProtKB-UniRule"/>
</dbReference>
<dbReference type="PANTHER" id="PTHR31669">
    <property type="entry name" value="PROTEIN FAR1-RELATED SEQUENCE 10-RELATED"/>
    <property type="match status" value="1"/>
</dbReference>
<organism evidence="9">
    <name type="scientific">Salvia splendens</name>
    <name type="common">Scarlet sage</name>
    <dbReference type="NCBI Taxonomy" id="180675"/>
    <lineage>
        <taxon>Eukaryota</taxon>
        <taxon>Viridiplantae</taxon>
        <taxon>Streptophyta</taxon>
        <taxon>Embryophyta</taxon>
        <taxon>Tracheophyta</taxon>
        <taxon>Spermatophyta</taxon>
        <taxon>Magnoliopsida</taxon>
        <taxon>eudicotyledons</taxon>
        <taxon>Gunneridae</taxon>
        <taxon>Pentapetalae</taxon>
        <taxon>asterids</taxon>
        <taxon>lamiids</taxon>
        <taxon>Lamiales</taxon>
        <taxon>Lamiaceae</taxon>
        <taxon>Nepetoideae</taxon>
        <taxon>Mentheae</taxon>
        <taxon>Salviinae</taxon>
        <taxon>Salvia</taxon>
        <taxon>Salvia subgen. Calosphace</taxon>
        <taxon>core Calosphace</taxon>
    </lineage>
</organism>
<sequence length="973" mass="110515">MLSIASYPMLVLVGDGYVGSDSTIINTELVCSDVEVVRVGALGFTEEGKLYEEKAKNELMGFSYLDLCSFFSALVKDVLWYVLFHLLLTALYMPVCITVNVVAISCVHSKSCLILQVTRQQLIAGKQVVFMDIDLRLPSGEHDKDLEEPNGIVNMLDGEEKPLNVDGVGESMGEEDKLHIEDVDDVNSPLPDIDFKDLTILEPLPGMEFESHGDAYAFYQEYARSVGFNTAIQNSRRSKTSREFIDAKYACSRYGTKREYEKSLNRPRSRQGTNQDSENATGRRACSKTDCKASMHVKRRSDGKWIIHRFEKEHNHELLPAQAVSEQTRRMYAAMARQFAEYKSAVGLKHESRGQFEKGRSMAMDAVEASAMLEFFVHMQTLNSNFFYAVDVGDDQRLKSLFWIDAKSRHDYPNFSDVVSFDTSYIRNKYKMPLALFVGVNQHYQFMLLGCALLSEENMATYSWVMRMWLKAMGGQAPKIILTEQELVFKSVISDVFPSTLHFFSLWHVVGKISETLNSVIKQNENFISKFEKCIYRSWTEEEFEKRWLKLVDRFELKDNELIQSLYEDHKMWVPNFTKDGFFAGMSTGQRSDSVNSFFDKYVHKKTTVQEFVKQYDAILQDRYEEEAKASSDTWNKQPALKSPSPFEKHVASLYTLSVLRKFQVEVLGAVACIPKKEEQVDAVVTFKVQDYERNQEFIVTLNELKSEVSCICRLFELKGFLCRHAMIVLQICGISTIPSQYILKRWTKDAKSRYSMGEGSEQVHSRLQQYNDLCQRAMKFGEEGSLSQESYNLSLRALDEAFENCLNANYSSKNLLEAGPSASPGILCIEDGTQSGSLGKTNKKKNTTKKRKVNMEPDVITAGTADSLQQIEKLSSRPVNLDGFFGHHQGAPGMLNLMGPTRDSYFGNQPAIQGLGQLNSIAPTHDGYYGTQPTMPGMGHMEFFRPTNFGYGIRDDPNVRSTQLHDNAPRHA</sequence>
<evidence type="ECO:0000313" key="9">
    <source>
        <dbReference type="EMBL" id="KAG6417007.1"/>
    </source>
</evidence>
<evidence type="ECO:0000256" key="6">
    <source>
        <dbReference type="RuleBase" id="RU367018"/>
    </source>
</evidence>
<comment type="subcellular location">
    <subcellularLocation>
        <location evidence="6">Nucleus</location>
    </subcellularLocation>
</comment>
<evidence type="ECO:0000256" key="3">
    <source>
        <dbReference type="ARBA" id="ARBA00022771"/>
    </source>
</evidence>
<name>A0A8X8XQI8_SALSN</name>
<dbReference type="EMBL" id="PNBA02000008">
    <property type="protein sequence ID" value="KAG6417007.1"/>
    <property type="molecule type" value="Genomic_DNA"/>
</dbReference>
<reference evidence="9" key="2">
    <citation type="submission" date="2020-08" db="EMBL/GenBank/DDBJ databases">
        <title>Plant Genome Project.</title>
        <authorList>
            <person name="Zhang R.-G."/>
        </authorList>
    </citation>
    <scope>NUCLEOTIDE SEQUENCE</scope>
    <source>
        <strain evidence="9">Huo1</strain>
        <tissue evidence="9">Leaf</tissue>
    </source>
</reference>
<dbReference type="InterPro" id="IPR031052">
    <property type="entry name" value="FHY3/FAR1"/>
</dbReference>
<keyword evidence="4 6" id="KW-0862">Zinc</keyword>
<gene>
    <name evidence="9" type="ORF">SASPL_124448</name>
</gene>